<dbReference type="AlphaFoldDB" id="A0A7X6N1Z5"/>
<keyword evidence="3" id="KW-1185">Reference proteome</keyword>
<name>A0A7X6N1Z5_9LACO</name>
<gene>
    <name evidence="2" type="ORF">HF964_00085</name>
</gene>
<organism evidence="2 3">
    <name type="scientific">Periweissella fabalis</name>
    <dbReference type="NCBI Taxonomy" id="1070421"/>
    <lineage>
        <taxon>Bacteria</taxon>
        <taxon>Bacillati</taxon>
        <taxon>Bacillota</taxon>
        <taxon>Bacilli</taxon>
        <taxon>Lactobacillales</taxon>
        <taxon>Lactobacillaceae</taxon>
        <taxon>Periweissella</taxon>
    </lineage>
</organism>
<dbReference type="EMBL" id="JAAXPN010000001">
    <property type="protein sequence ID" value="NKZ23217.1"/>
    <property type="molecule type" value="Genomic_DNA"/>
</dbReference>
<protein>
    <recommendedName>
        <fullName evidence="1">Ribosomal protein eL8/eL30/eS12/Gadd45 domain-containing protein</fullName>
    </recommendedName>
</protein>
<dbReference type="SUPFAM" id="SSF55315">
    <property type="entry name" value="L30e-like"/>
    <property type="match status" value="1"/>
</dbReference>
<dbReference type="InterPro" id="IPR029064">
    <property type="entry name" value="Ribosomal_eL30-like_sf"/>
</dbReference>
<evidence type="ECO:0000313" key="3">
    <source>
        <dbReference type="Proteomes" id="UP000549765"/>
    </source>
</evidence>
<comment type="caution">
    <text evidence="2">The sequence shown here is derived from an EMBL/GenBank/DDBJ whole genome shotgun (WGS) entry which is preliminary data.</text>
</comment>
<evidence type="ECO:0000259" key="1">
    <source>
        <dbReference type="Pfam" id="PF01248"/>
    </source>
</evidence>
<proteinExistence type="predicted"/>
<sequence>MLIINKHERNCLAMPSNAIKVLQLLGLARRAGALITGEEMVLKAIRNQKARLVLIASDTGKSTFKKITDKASYYNVAVIADYDRATLSDATGMARSIYAIDNAGFAKKIKEVNNTEKGE</sequence>
<accession>A0A7X6N1Z5</accession>
<dbReference type="Proteomes" id="UP000549765">
    <property type="component" value="Unassembled WGS sequence"/>
</dbReference>
<feature type="domain" description="Ribosomal protein eL8/eL30/eS12/Gadd45" evidence="1">
    <location>
        <begin position="20"/>
        <end position="108"/>
    </location>
</feature>
<dbReference type="Gene3D" id="3.30.1330.30">
    <property type="match status" value="1"/>
</dbReference>
<dbReference type="Pfam" id="PF01248">
    <property type="entry name" value="Ribosomal_L7Ae"/>
    <property type="match status" value="1"/>
</dbReference>
<dbReference type="InterPro" id="IPR004038">
    <property type="entry name" value="Ribosomal_eL8/eL30/eS12/Gad45"/>
</dbReference>
<reference evidence="2 3" key="1">
    <citation type="submission" date="2020-04" db="EMBL/GenBank/DDBJ databases">
        <title>MicrobeNet Type strains.</title>
        <authorList>
            <person name="Nicholson A.C."/>
        </authorList>
    </citation>
    <scope>NUCLEOTIDE SEQUENCE [LARGE SCALE GENOMIC DNA]</scope>
    <source>
        <strain evidence="2 3">CCUG 61472</strain>
    </source>
</reference>
<evidence type="ECO:0000313" key="2">
    <source>
        <dbReference type="EMBL" id="NKZ23217.1"/>
    </source>
</evidence>